<dbReference type="Proteomes" id="UP000249873">
    <property type="component" value="Chromosome"/>
</dbReference>
<name>A0A2Z4GFP9_9BACT</name>
<evidence type="ECO:0000313" key="2">
    <source>
        <dbReference type="EMBL" id="AWV99808.1"/>
    </source>
</evidence>
<keyword evidence="1" id="KW-0812">Transmembrane</keyword>
<dbReference type="AlphaFoldDB" id="A0A2Z4GFP9"/>
<organism evidence="2 3">
    <name type="scientific">Arcticibacterium luteifluviistationis</name>
    <dbReference type="NCBI Taxonomy" id="1784714"/>
    <lineage>
        <taxon>Bacteria</taxon>
        <taxon>Pseudomonadati</taxon>
        <taxon>Bacteroidota</taxon>
        <taxon>Cytophagia</taxon>
        <taxon>Cytophagales</taxon>
        <taxon>Leadbetterellaceae</taxon>
        <taxon>Arcticibacterium</taxon>
    </lineage>
</organism>
<dbReference type="EMBL" id="CP029480">
    <property type="protein sequence ID" value="AWV99808.1"/>
    <property type="molecule type" value="Genomic_DNA"/>
</dbReference>
<proteinExistence type="predicted"/>
<feature type="transmembrane region" description="Helical" evidence="1">
    <location>
        <begin position="76"/>
        <end position="95"/>
    </location>
</feature>
<feature type="transmembrane region" description="Helical" evidence="1">
    <location>
        <begin position="6"/>
        <end position="23"/>
    </location>
</feature>
<sequence>MNSQSLIKAALVIILYLALQILLVRNLVLYDVAFCFIYIVAILWLPGEMDTIWVILISFFIGLTVDIFYNTAGVHAAACTLIGFLRRGILLYFFPAKGIENDLSVTLPELGHQRYLVYITVLVFIHHVALFFIEAAGTHLFLHTLLKIVSSTVFTVLVIYLSSVFTSNLSVQR</sequence>
<reference evidence="2 3" key="1">
    <citation type="submission" date="2018-05" db="EMBL/GenBank/DDBJ databases">
        <title>Complete genome sequence of Arcticibacterium luteifluviistationis SM1504T, a cytophagaceae bacterium isolated from Arctic surface seawater.</title>
        <authorList>
            <person name="Li Y."/>
            <person name="Qin Q.-L."/>
        </authorList>
    </citation>
    <scope>NUCLEOTIDE SEQUENCE [LARGE SCALE GENOMIC DNA]</scope>
    <source>
        <strain evidence="2 3">SM1504</strain>
    </source>
</reference>
<feature type="transmembrane region" description="Helical" evidence="1">
    <location>
        <begin position="145"/>
        <end position="165"/>
    </location>
</feature>
<evidence type="ECO:0000256" key="1">
    <source>
        <dbReference type="SAM" id="Phobius"/>
    </source>
</evidence>
<keyword evidence="1" id="KW-1133">Transmembrane helix</keyword>
<keyword evidence="3" id="KW-1185">Reference proteome</keyword>
<dbReference type="OrthoDB" id="1132160at2"/>
<feature type="transmembrane region" description="Helical" evidence="1">
    <location>
        <begin position="28"/>
        <end position="45"/>
    </location>
</feature>
<accession>A0A2Z4GFP9</accession>
<evidence type="ECO:0008006" key="4">
    <source>
        <dbReference type="Google" id="ProtNLM"/>
    </source>
</evidence>
<keyword evidence="1" id="KW-0472">Membrane</keyword>
<dbReference type="KEGG" id="als:DJ013_17165"/>
<dbReference type="RefSeq" id="WP_111373176.1">
    <property type="nucleotide sequence ID" value="NZ_CP029480.1"/>
</dbReference>
<feature type="transmembrane region" description="Helical" evidence="1">
    <location>
        <begin position="115"/>
        <end position="133"/>
    </location>
</feature>
<protein>
    <recommendedName>
        <fullName evidence="4">Rod shape-determining protein MreD</fullName>
    </recommendedName>
</protein>
<feature type="transmembrane region" description="Helical" evidence="1">
    <location>
        <begin position="51"/>
        <end position="69"/>
    </location>
</feature>
<evidence type="ECO:0000313" key="3">
    <source>
        <dbReference type="Proteomes" id="UP000249873"/>
    </source>
</evidence>
<gene>
    <name evidence="2" type="ORF">DJ013_17165</name>
</gene>